<dbReference type="AlphaFoldDB" id="A0A0B4ZZH3"/>
<organism evidence="2">
    <name type="scientific">Scirtothrips dorsalis</name>
    <name type="common">Chilli thrips</name>
    <dbReference type="NCBI Taxonomy" id="163899"/>
    <lineage>
        <taxon>Eukaryota</taxon>
        <taxon>Metazoa</taxon>
        <taxon>Ecdysozoa</taxon>
        <taxon>Arthropoda</taxon>
        <taxon>Hexapoda</taxon>
        <taxon>Insecta</taxon>
        <taxon>Pterygota</taxon>
        <taxon>Neoptera</taxon>
        <taxon>Paraneoptera</taxon>
        <taxon>Thysanoptera</taxon>
        <taxon>Terebrantia</taxon>
        <taxon>Thripoidea</taxon>
        <taxon>Thripidae</taxon>
        <taxon>Scirtothrips</taxon>
    </lineage>
</organism>
<dbReference type="EMBL" id="KM363794">
    <property type="protein sequence ID" value="AJD79695.1"/>
    <property type="molecule type" value="Genomic_DNA"/>
</dbReference>
<gene>
    <name evidence="2" type="primary">hzf</name>
</gene>
<feature type="non-terminal residue" evidence="2">
    <location>
        <position position="74"/>
    </location>
</feature>
<dbReference type="EMBL" id="KM363783">
    <property type="protein sequence ID" value="AJD79684.1"/>
    <property type="molecule type" value="Genomic_DNA"/>
</dbReference>
<evidence type="ECO:0000313" key="3">
    <source>
        <dbReference type="EMBL" id="AJD79688.1"/>
    </source>
</evidence>
<name>A0A0B4ZZH3_SCIDO</name>
<dbReference type="EMBL" id="KM363788">
    <property type="protein sequence ID" value="AJD79689.1"/>
    <property type="molecule type" value="Genomic_DNA"/>
</dbReference>
<evidence type="ECO:0000313" key="1">
    <source>
        <dbReference type="EMBL" id="AJD79684.1"/>
    </source>
</evidence>
<keyword evidence="2" id="KW-0547">Nucleotide-binding</keyword>
<keyword evidence="2" id="KW-0067">ATP-binding</keyword>
<accession>A0A0B4ZZH3</accession>
<evidence type="ECO:0000313" key="4">
    <source>
        <dbReference type="EMBL" id="AJD79689.1"/>
    </source>
</evidence>
<dbReference type="GO" id="GO:0004386">
    <property type="term" value="F:helicase activity"/>
    <property type="evidence" value="ECO:0007669"/>
    <property type="project" value="UniProtKB-KW"/>
</dbReference>
<dbReference type="EMBL" id="KM363786">
    <property type="protein sequence ID" value="AJD79687.1"/>
    <property type="molecule type" value="Genomic_DNA"/>
</dbReference>
<evidence type="ECO:0000313" key="6">
    <source>
        <dbReference type="EMBL" id="AJD79695.1"/>
    </source>
</evidence>
<proteinExistence type="predicted"/>
<dbReference type="EMBL" id="KM363787">
    <property type="protein sequence ID" value="AJD79688.1"/>
    <property type="molecule type" value="Genomic_DNA"/>
</dbReference>
<keyword evidence="2" id="KW-0347">Helicase</keyword>
<protein>
    <submittedName>
        <fullName evidence="2">Putative helicase</fullName>
    </submittedName>
</protein>
<evidence type="ECO:0000313" key="5">
    <source>
        <dbReference type="EMBL" id="AJD79690.1"/>
    </source>
</evidence>
<dbReference type="EMBL" id="KM363789">
    <property type="protein sequence ID" value="AJD79690.1"/>
    <property type="molecule type" value="Genomic_DNA"/>
</dbReference>
<sequence>SLMGKSYTERLLDKWSTSPNPDRILKEKVDYAEDSLSENQLTTTVSKDSKTDWTFLIKTSKMLKAVAMLQFPHR</sequence>
<keyword evidence="2" id="KW-0378">Hydrolase</keyword>
<feature type="non-terminal residue" evidence="2">
    <location>
        <position position="1"/>
    </location>
</feature>
<reference evidence="2" key="1">
    <citation type="journal article" date="2015" name="PLoS ONE">
        <title>The Scirtothrips dorsalis Species Complex: Endemism and Invasion in a Global Pest.</title>
        <authorList>
            <person name="Dickey A.M."/>
            <person name="Kumar V."/>
            <person name="Hoddle M.S."/>
            <person name="Funderburk J.E."/>
            <person name="Morgan J.K."/>
            <person name="Jara-Cavieres A."/>
            <person name="Shatters R.G."/>
            <person name="Osborne L.S."/>
            <person name="McKenzie C.L."/>
        </authorList>
    </citation>
    <scope>NUCLEOTIDE SEQUENCE</scope>
    <source>
        <strain evidence="5">110-1</strain>
        <strain evidence="6">110-2</strain>
        <strain evidence="3">31-3</strain>
        <strain evidence="4">58-11</strain>
        <strain evidence="2">92-1</strain>
        <strain evidence="1">94-3</strain>
    </source>
</reference>
<evidence type="ECO:0000313" key="2">
    <source>
        <dbReference type="EMBL" id="AJD79687.1"/>
    </source>
</evidence>